<accession>A0AAV5JYU0</accession>
<proteinExistence type="predicted"/>
<dbReference type="Pfam" id="PF02992">
    <property type="entry name" value="Transposase_21"/>
    <property type="match status" value="1"/>
</dbReference>
<keyword evidence="2" id="KW-1185">Reference proteome</keyword>
<dbReference type="InterPro" id="IPR004242">
    <property type="entry name" value="Transposase_21"/>
</dbReference>
<dbReference type="PANTHER" id="PTHR10775">
    <property type="entry name" value="OS08G0208400 PROTEIN"/>
    <property type="match status" value="1"/>
</dbReference>
<dbReference type="AlphaFoldDB" id="A0AAV5JYU0"/>
<gene>
    <name evidence="1" type="ORF">SLEP1_g27351</name>
</gene>
<dbReference type="Proteomes" id="UP001054252">
    <property type="component" value="Unassembled WGS sequence"/>
</dbReference>
<protein>
    <recommendedName>
        <fullName evidence="3">Transposase</fullName>
    </recommendedName>
</protein>
<evidence type="ECO:0008006" key="3">
    <source>
        <dbReference type="Google" id="ProtNLM"/>
    </source>
</evidence>
<evidence type="ECO:0000313" key="2">
    <source>
        <dbReference type="Proteomes" id="UP001054252"/>
    </source>
</evidence>
<evidence type="ECO:0000313" key="1">
    <source>
        <dbReference type="EMBL" id="GKV16757.1"/>
    </source>
</evidence>
<reference evidence="1 2" key="1">
    <citation type="journal article" date="2021" name="Commun. Biol.">
        <title>The genome of Shorea leprosula (Dipterocarpaceae) highlights the ecological relevance of drought in aseasonal tropical rainforests.</title>
        <authorList>
            <person name="Ng K.K.S."/>
            <person name="Kobayashi M.J."/>
            <person name="Fawcett J.A."/>
            <person name="Hatakeyama M."/>
            <person name="Paape T."/>
            <person name="Ng C.H."/>
            <person name="Ang C.C."/>
            <person name="Tnah L.H."/>
            <person name="Lee C.T."/>
            <person name="Nishiyama T."/>
            <person name="Sese J."/>
            <person name="O'Brien M.J."/>
            <person name="Copetti D."/>
            <person name="Mohd Noor M.I."/>
            <person name="Ong R.C."/>
            <person name="Putra M."/>
            <person name="Sireger I.Z."/>
            <person name="Indrioko S."/>
            <person name="Kosugi Y."/>
            <person name="Izuno A."/>
            <person name="Isagi Y."/>
            <person name="Lee S.L."/>
            <person name="Shimizu K.K."/>
        </authorList>
    </citation>
    <scope>NUCLEOTIDE SEQUENCE [LARGE SCALE GENOMIC DNA]</scope>
    <source>
        <strain evidence="1">214</strain>
    </source>
</reference>
<name>A0AAV5JYU0_9ROSI</name>
<dbReference type="EMBL" id="BPVZ01000046">
    <property type="protein sequence ID" value="GKV16757.1"/>
    <property type="molecule type" value="Genomic_DNA"/>
</dbReference>
<organism evidence="1 2">
    <name type="scientific">Rubroshorea leprosula</name>
    <dbReference type="NCBI Taxonomy" id="152421"/>
    <lineage>
        <taxon>Eukaryota</taxon>
        <taxon>Viridiplantae</taxon>
        <taxon>Streptophyta</taxon>
        <taxon>Embryophyta</taxon>
        <taxon>Tracheophyta</taxon>
        <taxon>Spermatophyta</taxon>
        <taxon>Magnoliopsida</taxon>
        <taxon>eudicotyledons</taxon>
        <taxon>Gunneridae</taxon>
        <taxon>Pentapetalae</taxon>
        <taxon>rosids</taxon>
        <taxon>malvids</taxon>
        <taxon>Malvales</taxon>
        <taxon>Dipterocarpaceae</taxon>
        <taxon>Rubroshorea</taxon>
    </lineage>
</organism>
<dbReference type="PANTHER" id="PTHR10775:SF183">
    <property type="entry name" value="TRANSPOSON, EN_SPM-LIKE, TRANSPOSASE-ASSOCIATED DOMAIN PROTEIN-RELATED"/>
    <property type="match status" value="1"/>
</dbReference>
<sequence length="442" mass="50972">MDAYSVWWTHGETLSNNIDPWFTASDVASSSNIEEHGNAEDDFHHIIYDAFCPSENDCHGNETEFASENVGDVPNNNAQSFYDLLRTSTISLGPASNNQTLLGWLSYMLHTKTKNNISGVGYNEIIHGCRKLLSPEDQQKVPSNFYEAKKFMKSLGLGYVKIDACVNNCFLYYGDEAKSLTAYPVCGKPRYKRRNSAQTRKKDRPRNSLWYLPIIPRLQRLYMSRKTAEHMTWHLKCRVDSEILIHPAQSNAWKHFDVVHPSFAADPRNVRVDLATDGFNPWGHSSRSYSCWLVFIVVYNLPPEMCMRPEFTFLTLVISGPKSPRKNIDVFLCPLIDDLKRLWSSGVETFDSFHKQNFTMRAVLMWTITDFPGYGMVSGWSTHGRLSCPYCMEMTRAFYLQNGHKISFFDCHRQFLPASHSYRMNTTHFLKGRFEFGHLIHD</sequence>
<comment type="caution">
    <text evidence="1">The sequence shown here is derived from an EMBL/GenBank/DDBJ whole genome shotgun (WGS) entry which is preliminary data.</text>
</comment>